<dbReference type="SUPFAM" id="SSF53738">
    <property type="entry name" value="Phosphoglucomutase, first 3 domains"/>
    <property type="match status" value="3"/>
</dbReference>
<dbReference type="InterPro" id="IPR005845">
    <property type="entry name" value="A-D-PHexomutase_a/b/a-II"/>
</dbReference>
<evidence type="ECO:0000256" key="3">
    <source>
        <dbReference type="ARBA" id="ARBA00022553"/>
    </source>
</evidence>
<evidence type="ECO:0000256" key="1">
    <source>
        <dbReference type="ARBA" id="ARBA00001946"/>
    </source>
</evidence>
<sequence>MHKIRAANINQTIFKAYDIRGKYPDEINEDAAYRIARAFARYVALSNHEHKTLTIVIGTDARPSSPALKKAFIDGLLHEGANIIDGGLTTTPMHYFAVNYARADGGAMITASHMPLPTNGFKLSRKGAVPIGSESGLAEIKNDALRGVFISPEREGRIEPHNFLGAYADFYEQKFSDLKESVVSFVADPSNGMAGLILPAVLERFSRWNVSYLHGEVDMTFQHHEADPLKTETMADVQEAVLKGRAAFGVSFDGDGDRIGFIDDNGDVVSTDAIAMLLAERYVREGDAAVFDVNVSRAVRETIESLGGRALEDRVGHSFIKARMKKERAVFGGEHSGHYYFKDFFYADSAIFALFSLIALLQEKRAEFSTLVKQLLRYHKSPEINFNVFDTDEALDGIAAHFHGERISYLDGIKIEHWDSFPPSEQWWFVLRPSNTENLLRLNIEAATEGLLEQKKKLIEELLRPFLL</sequence>
<dbReference type="GO" id="GO:0016868">
    <property type="term" value="F:intramolecular phosphotransferase activity"/>
    <property type="evidence" value="ECO:0007669"/>
    <property type="project" value="InterPro"/>
</dbReference>
<comment type="similarity">
    <text evidence="2">Belongs to the phosphohexose mutase family.</text>
</comment>
<keyword evidence="3" id="KW-0597">Phosphoprotein</keyword>
<dbReference type="GO" id="GO:0005975">
    <property type="term" value="P:carbohydrate metabolic process"/>
    <property type="evidence" value="ECO:0007669"/>
    <property type="project" value="InterPro"/>
</dbReference>
<dbReference type="CDD" id="cd03089">
    <property type="entry name" value="PMM_PGM"/>
    <property type="match status" value="1"/>
</dbReference>
<evidence type="ECO:0000256" key="6">
    <source>
        <dbReference type="ARBA" id="ARBA00023235"/>
    </source>
</evidence>
<dbReference type="Pfam" id="PF02878">
    <property type="entry name" value="PGM_PMM_I"/>
    <property type="match status" value="1"/>
</dbReference>
<dbReference type="SUPFAM" id="SSF55957">
    <property type="entry name" value="Phosphoglucomutase, C-terminal domain"/>
    <property type="match status" value="1"/>
</dbReference>
<dbReference type="PANTHER" id="PTHR43771">
    <property type="entry name" value="PHOSPHOMANNOMUTASE"/>
    <property type="match status" value="1"/>
</dbReference>
<dbReference type="Pfam" id="PF00408">
    <property type="entry name" value="PGM_PMM_IV"/>
    <property type="match status" value="1"/>
</dbReference>
<comment type="caution">
    <text evidence="11">The sequence shown here is derived from an EMBL/GenBank/DDBJ whole genome shotgun (WGS) entry which is preliminary data.</text>
</comment>
<dbReference type="GO" id="GO:0046872">
    <property type="term" value="F:metal ion binding"/>
    <property type="evidence" value="ECO:0007669"/>
    <property type="project" value="UniProtKB-KW"/>
</dbReference>
<evidence type="ECO:0000259" key="9">
    <source>
        <dbReference type="Pfam" id="PF02879"/>
    </source>
</evidence>
<evidence type="ECO:0008006" key="13">
    <source>
        <dbReference type="Google" id="ProtNLM"/>
    </source>
</evidence>
<dbReference type="EMBL" id="MGJY01000008">
    <property type="protein sequence ID" value="OGN16624.1"/>
    <property type="molecule type" value="Genomic_DNA"/>
</dbReference>
<evidence type="ECO:0000256" key="5">
    <source>
        <dbReference type="ARBA" id="ARBA00022842"/>
    </source>
</evidence>
<name>A0A1F8FTX5_9BACT</name>
<protein>
    <recommendedName>
        <fullName evidence="13">Phosphomannomutase/phosphoglucomutase</fullName>
    </recommendedName>
</protein>
<dbReference type="Proteomes" id="UP000177796">
    <property type="component" value="Unassembled WGS sequence"/>
</dbReference>
<evidence type="ECO:0000313" key="11">
    <source>
        <dbReference type="EMBL" id="OGN16624.1"/>
    </source>
</evidence>
<dbReference type="InterPro" id="IPR005843">
    <property type="entry name" value="A-D-PHexomutase_C"/>
</dbReference>
<dbReference type="InterPro" id="IPR036900">
    <property type="entry name" value="A-D-PHexomutase_C_sf"/>
</dbReference>
<gene>
    <name evidence="11" type="ORF">A3C81_01415</name>
</gene>
<dbReference type="PRINTS" id="PR00509">
    <property type="entry name" value="PGMPMM"/>
</dbReference>
<feature type="domain" description="Alpha-D-phosphohexomutase alpha/beta/alpha" evidence="10">
    <location>
        <begin position="272"/>
        <end position="376"/>
    </location>
</feature>
<feature type="domain" description="Alpha-D-phosphohexomutase alpha/beta/alpha" evidence="8">
    <location>
        <begin position="12"/>
        <end position="141"/>
    </location>
</feature>
<dbReference type="Gene3D" id="3.40.120.10">
    <property type="entry name" value="Alpha-D-Glucose-1,6-Bisphosphate, subunit A, domain 3"/>
    <property type="match status" value="3"/>
</dbReference>
<dbReference type="Pfam" id="PF02880">
    <property type="entry name" value="PGM_PMM_III"/>
    <property type="match status" value="1"/>
</dbReference>
<feature type="domain" description="Alpha-D-phosphohexomutase C-terminal" evidence="7">
    <location>
        <begin position="383"/>
        <end position="455"/>
    </location>
</feature>
<dbReference type="PANTHER" id="PTHR43771:SF1">
    <property type="entry name" value="PHOSPHOMANNOMUTASE"/>
    <property type="match status" value="1"/>
</dbReference>
<evidence type="ECO:0000259" key="8">
    <source>
        <dbReference type="Pfam" id="PF02878"/>
    </source>
</evidence>
<feature type="domain" description="Alpha-D-phosphohexomutase alpha/beta/alpha" evidence="9">
    <location>
        <begin position="166"/>
        <end position="266"/>
    </location>
</feature>
<evidence type="ECO:0000313" key="12">
    <source>
        <dbReference type="Proteomes" id="UP000177796"/>
    </source>
</evidence>
<accession>A0A1F8FTX5</accession>
<dbReference type="AlphaFoldDB" id="A0A1F8FTX5"/>
<comment type="cofactor">
    <cofactor evidence="1">
        <name>Mg(2+)</name>
        <dbReference type="ChEBI" id="CHEBI:18420"/>
    </cofactor>
</comment>
<proteinExistence type="inferred from homology"/>
<dbReference type="InterPro" id="IPR005846">
    <property type="entry name" value="A-D-PHexomutase_a/b/a-III"/>
</dbReference>
<dbReference type="Pfam" id="PF02879">
    <property type="entry name" value="PGM_PMM_II"/>
    <property type="match status" value="1"/>
</dbReference>
<organism evidence="11 12">
    <name type="scientific">Candidatus Yanofskybacteria bacterium RIFCSPHIGHO2_02_FULL_46_19</name>
    <dbReference type="NCBI Taxonomy" id="1802684"/>
    <lineage>
        <taxon>Bacteria</taxon>
        <taxon>Candidatus Yanofskyibacteriota</taxon>
    </lineage>
</organism>
<dbReference type="InterPro" id="IPR016055">
    <property type="entry name" value="A-D-PHexomutase_a/b/a-I/II/III"/>
</dbReference>
<reference evidence="11 12" key="1">
    <citation type="journal article" date="2016" name="Nat. Commun.">
        <title>Thousands of microbial genomes shed light on interconnected biogeochemical processes in an aquifer system.</title>
        <authorList>
            <person name="Anantharaman K."/>
            <person name="Brown C.T."/>
            <person name="Hug L.A."/>
            <person name="Sharon I."/>
            <person name="Castelle C.J."/>
            <person name="Probst A.J."/>
            <person name="Thomas B.C."/>
            <person name="Singh A."/>
            <person name="Wilkins M.J."/>
            <person name="Karaoz U."/>
            <person name="Brodie E.L."/>
            <person name="Williams K.H."/>
            <person name="Hubbard S.S."/>
            <person name="Banfield J.F."/>
        </authorList>
    </citation>
    <scope>NUCLEOTIDE SEQUENCE [LARGE SCALE GENOMIC DNA]</scope>
</reference>
<dbReference type="Gene3D" id="3.30.310.50">
    <property type="entry name" value="Alpha-D-phosphohexomutase, C-terminal domain"/>
    <property type="match status" value="1"/>
</dbReference>
<keyword evidence="6" id="KW-0413">Isomerase</keyword>
<keyword evidence="4" id="KW-0479">Metal-binding</keyword>
<dbReference type="InterPro" id="IPR005841">
    <property type="entry name" value="Alpha-D-phosphohexomutase_SF"/>
</dbReference>
<evidence type="ECO:0000256" key="2">
    <source>
        <dbReference type="ARBA" id="ARBA00010231"/>
    </source>
</evidence>
<evidence type="ECO:0000259" key="10">
    <source>
        <dbReference type="Pfam" id="PF02880"/>
    </source>
</evidence>
<evidence type="ECO:0000259" key="7">
    <source>
        <dbReference type="Pfam" id="PF00408"/>
    </source>
</evidence>
<evidence type="ECO:0000256" key="4">
    <source>
        <dbReference type="ARBA" id="ARBA00022723"/>
    </source>
</evidence>
<keyword evidence="5" id="KW-0460">Magnesium</keyword>
<dbReference type="InterPro" id="IPR005844">
    <property type="entry name" value="A-D-PHexomutase_a/b/a-I"/>
</dbReference>